<proteinExistence type="predicted"/>
<gene>
    <name evidence="1" type="ORF">MML48_4g00005907</name>
</gene>
<evidence type="ECO:0000313" key="2">
    <source>
        <dbReference type="Proteomes" id="UP001056778"/>
    </source>
</evidence>
<name>A0ACB9TBI3_HOLOL</name>
<sequence>MVHWVGEGSNVIICLARDPVSSIAPPLNVNPSAVYISYDYGDTFTNKTEAFKLQNAEEPFTDIYKVEGLSGIYIASQVAHIPPSFNLGPQHLVTKITFDHGRSWNFIRAPARDNESQKIPCELDKNCSLHLSQRFSQLYPDTRTVSILSSKSAPGVLIATGVIGKSLKGHFGVYISTNAGLTWKQALRDLYFFNMGDRGGILTAVKYYKVRRETRYILYSTNEGEKWNEIPFHDEEIRLYGLMTEPGENTTIFTMFGSLPEEHKWIIVKINLQSVFDGQCKPEDYKDWSPSTVVNGASTIPCNMGQQSVYKRRMGNVSCYNGENNDFPVSIQPCECTAVDYECQVGFMRDETLGHCIRNKSSKMDPYVIPKGCSTGDQYYSRTKGYRKITGDKCVTDFVNNYDPDIIPCPFKEIPTFILAAQRDKIIRLDPSTKEIKTLPVADFKNVIAIDFDMRNNCVYWADIIKDHIGRQCFNGVTNNEILVNSNLSSVEGMAYDWISQNLYFVDGKTAKIELIRTDISHNRHYFRRTILQPPVLKKPRGIAVHPAAGYLFWTDWAENPAISRSNLNGTDVKVLFGKPDIQWPNGITIDHIAERIYWVDAKEDYIGSSDLNGKLFNKVLVNADSLSHPFSIAVFKDIMYWDDWKKNAIFSADKDHGVEIQILADNMSGLMEMKIYAHSIQIGTNACSNSTCEYICIPVKDKAHCLCPDILEPSADGKCLCPGGVVPFANSTCPQDKSTCSPNYFRCDDGVCIPRSWVCDKDRDCLNGEDEKTCGPSSCGPLFFACDDGTCLPKHFQCDYTADCKDNSDERDCPVQNCTEGQFRCTNGRCISNRWLCDSDNDCRDGSDEENCDQNEPTSCKANEFKCTTGGITCIPLSWVCDRDYDCTDRSDELQCSNMTCSDFQFACGGPDKKCIMKEWVCDGDNDCEDHSDEANCTTTGPTLVPTRPPVPVMNTSCHDWMFMCGNKKCIPTWWKCDGTKDCEDGSDEIGCNYQPPPLPSEPPSTEEPWREIPVCGQYSFQCRSGECIDASWVCDGSPDCIDGEDEFHCINVTRCGKDQFKCRKDGNCIHVSRVCNGITDCPDGSDENACTHIHNFPEVPATASCANGFFPCDVITCLPMAFLCDGKQNCVDGFDEKNCTNSNRYYQVLQMGVDDRTKNESSMLLYWWLPIPDTEKLEYQPSISEIGSGKWRNESWISQSDYQFTNLKPYTKYNMTVYVRAVTSKTEFAPAKFYADITGEGTPSVPTNVSVNQQNGSHILISWNKPEHSNGIIQYYEVCWYPPSPPIKFNLSDNTTAHLLSNDFQPNVTYNFYVIAYNGKYASGMSEVKKILFDGDVQIDIIRDLSVLGREDTNITLSWTYGKPYDYFIIDVEAREPYPRLPSRIAMATNVTIIHLAPAVLYTFKVRSLNKQFQGPESVISASTTGIPLPEVKGLQMMTQKKSGNSVKISWEVSGDSRKLKWVYGVYYGLTAEEILSGSKYNTTDLTATISNLGACESYMFGIGIIEPLGIGPVSLGSSVKTLFNERAPPKRLNATMDPADPYTTMLVQWDASCPLKDDPIGYVVNIHERVKGISKMLRFRNVKQDRISKPFLVSQGGIYEISVSTDVEDAIPTDKIVYVPPPIPPPLEVQVVPEPNGSYFIYWQEHKKPSVNINYTFEVLVSEGSKLNESTALVFEVKEPPFVFTNVSSNEYSFAVQLKTQDNYTSVLSGIFTIMKPINSAWADNISKTSLTTVLVIVCLLLVVLGGAFGFLYVRHRRLQNSFTRFANSHYDTRADAATFDDNALEEDDTPQIRGFSDDEPLVIA</sequence>
<evidence type="ECO:0000313" key="1">
    <source>
        <dbReference type="EMBL" id="KAI4464035.1"/>
    </source>
</evidence>
<accession>A0ACB9TBI3</accession>
<protein>
    <submittedName>
        <fullName evidence="1">Sortilin related</fullName>
    </submittedName>
</protein>
<dbReference type="EMBL" id="CM043018">
    <property type="protein sequence ID" value="KAI4464035.1"/>
    <property type="molecule type" value="Genomic_DNA"/>
</dbReference>
<keyword evidence="2" id="KW-1185">Reference proteome</keyword>
<comment type="caution">
    <text evidence="1">The sequence shown here is derived from an EMBL/GenBank/DDBJ whole genome shotgun (WGS) entry which is preliminary data.</text>
</comment>
<dbReference type="Proteomes" id="UP001056778">
    <property type="component" value="Chromosome 4"/>
</dbReference>
<organism evidence="1 2">
    <name type="scientific">Holotrichia oblita</name>
    <name type="common">Chafer beetle</name>
    <dbReference type="NCBI Taxonomy" id="644536"/>
    <lineage>
        <taxon>Eukaryota</taxon>
        <taxon>Metazoa</taxon>
        <taxon>Ecdysozoa</taxon>
        <taxon>Arthropoda</taxon>
        <taxon>Hexapoda</taxon>
        <taxon>Insecta</taxon>
        <taxon>Pterygota</taxon>
        <taxon>Neoptera</taxon>
        <taxon>Endopterygota</taxon>
        <taxon>Coleoptera</taxon>
        <taxon>Polyphaga</taxon>
        <taxon>Scarabaeiformia</taxon>
        <taxon>Scarabaeidae</taxon>
        <taxon>Melolonthinae</taxon>
        <taxon>Holotrichia</taxon>
    </lineage>
</organism>
<reference evidence="1" key="1">
    <citation type="submission" date="2022-04" db="EMBL/GenBank/DDBJ databases">
        <title>Chromosome-scale genome assembly of Holotrichia oblita Faldermann.</title>
        <authorList>
            <person name="Rongchong L."/>
        </authorList>
    </citation>
    <scope>NUCLEOTIDE SEQUENCE</scope>
    <source>
        <strain evidence="1">81SQS9</strain>
    </source>
</reference>